<dbReference type="AlphaFoldDB" id="A0A0M2SNB3"/>
<evidence type="ECO:0008006" key="4">
    <source>
        <dbReference type="Google" id="ProtNLM"/>
    </source>
</evidence>
<comment type="caution">
    <text evidence="2">The sequence shown here is derived from an EMBL/GenBank/DDBJ whole genome shotgun (WGS) entry which is preliminary data.</text>
</comment>
<feature type="region of interest" description="Disordered" evidence="1">
    <location>
        <begin position="65"/>
        <end position="86"/>
    </location>
</feature>
<protein>
    <recommendedName>
        <fullName evidence="4">FAD/FMN-containing dehydrogenase</fullName>
    </recommendedName>
</protein>
<keyword evidence="3" id="KW-1185">Reference proteome</keyword>
<evidence type="ECO:0000313" key="2">
    <source>
        <dbReference type="EMBL" id="KKK34337.1"/>
    </source>
</evidence>
<sequence length="86" mass="9395">MKKKIIVGIISGSLFFGAGSLTFAQSDGEGEGEGLLNFGQMKPHIEKMHPDLTTQEQKDMFEACHGKGGMMKNDHHENSGTMMNHS</sequence>
<dbReference type="EMBL" id="LAYY01000098">
    <property type="protein sequence ID" value="KKK34337.1"/>
    <property type="molecule type" value="Genomic_DNA"/>
</dbReference>
<proteinExistence type="predicted"/>
<evidence type="ECO:0000313" key="3">
    <source>
        <dbReference type="Proteomes" id="UP000034166"/>
    </source>
</evidence>
<name>A0A0M2SNB3_9BACI</name>
<evidence type="ECO:0000256" key="1">
    <source>
        <dbReference type="SAM" id="MobiDB-lite"/>
    </source>
</evidence>
<dbReference type="OrthoDB" id="2166958at2"/>
<dbReference type="RefSeq" id="WP_046526027.1">
    <property type="nucleotide sequence ID" value="NZ_LAYY01000098.1"/>
</dbReference>
<dbReference type="PATRIC" id="fig|1408103.3.peg.5009"/>
<reference evidence="2 3" key="1">
    <citation type="submission" date="2015-04" db="EMBL/GenBank/DDBJ databases">
        <title>Taxonomic description and genome sequence of Bacillus campisalis sp. nov., a novel member of the genus Bacillus isolated from solar saltern.</title>
        <authorList>
            <person name="Mathan Kumar R."/>
            <person name="Kaur G."/>
            <person name="Kumar A."/>
            <person name="Singh N.K."/>
            <person name="Kaur N."/>
            <person name="Kumar N."/>
            <person name="Mayilraj S."/>
        </authorList>
    </citation>
    <scope>NUCLEOTIDE SEQUENCE [LARGE SCALE GENOMIC DNA]</scope>
    <source>
        <strain evidence="2 3">SA2-6</strain>
    </source>
</reference>
<dbReference type="Proteomes" id="UP000034166">
    <property type="component" value="Unassembled WGS sequence"/>
</dbReference>
<organism evidence="2 3">
    <name type="scientific">Mesobacillus campisalis</name>
    <dbReference type="NCBI Taxonomy" id="1408103"/>
    <lineage>
        <taxon>Bacteria</taxon>
        <taxon>Bacillati</taxon>
        <taxon>Bacillota</taxon>
        <taxon>Bacilli</taxon>
        <taxon>Bacillales</taxon>
        <taxon>Bacillaceae</taxon>
        <taxon>Mesobacillus</taxon>
    </lineage>
</organism>
<gene>
    <name evidence="2" type="ORF">WQ57_23225</name>
</gene>
<accession>A0A0M2SNB3</accession>